<dbReference type="EMBL" id="JH725187">
    <property type="protein sequence ID" value="EJP62342.1"/>
    <property type="molecule type" value="Genomic_DNA"/>
</dbReference>
<evidence type="ECO:0000313" key="3">
    <source>
        <dbReference type="Proteomes" id="UP000002762"/>
    </source>
</evidence>
<dbReference type="InParanoid" id="J4UH17"/>
<dbReference type="Proteomes" id="UP000002762">
    <property type="component" value="Unassembled WGS sequence"/>
</dbReference>
<dbReference type="HOGENOM" id="CLU_2426677_0_0_1"/>
<feature type="transmembrane region" description="Helical" evidence="1">
    <location>
        <begin position="6"/>
        <end position="28"/>
    </location>
</feature>
<dbReference type="GeneID" id="19891680"/>
<gene>
    <name evidence="2" type="ORF">BBA_08668</name>
</gene>
<organism evidence="2 3">
    <name type="scientific">Beauveria bassiana (strain ARSEF 2860)</name>
    <name type="common">White muscardine disease fungus</name>
    <name type="synonym">Tritirachium shiotae</name>
    <dbReference type="NCBI Taxonomy" id="655819"/>
    <lineage>
        <taxon>Eukaryota</taxon>
        <taxon>Fungi</taxon>
        <taxon>Dikarya</taxon>
        <taxon>Ascomycota</taxon>
        <taxon>Pezizomycotina</taxon>
        <taxon>Sordariomycetes</taxon>
        <taxon>Hypocreomycetidae</taxon>
        <taxon>Hypocreales</taxon>
        <taxon>Cordycipitaceae</taxon>
        <taxon>Beauveria</taxon>
    </lineage>
</organism>
<reference evidence="2 3" key="1">
    <citation type="journal article" date="2012" name="Sci. Rep.">
        <title>Genomic perspectives on the evolution of fungal entomopathogenicity in Beauveria bassiana.</title>
        <authorList>
            <person name="Xiao G."/>
            <person name="Ying S.H."/>
            <person name="Zheng P."/>
            <person name="Wang Z.L."/>
            <person name="Zhang S."/>
            <person name="Xie X.Q."/>
            <person name="Shang Y."/>
            <person name="St Leger R.J."/>
            <person name="Zhao G.P."/>
            <person name="Wang C."/>
            <person name="Feng M.G."/>
        </authorList>
    </citation>
    <scope>NUCLEOTIDE SEQUENCE [LARGE SCALE GENOMIC DNA]</scope>
    <source>
        <strain evidence="2 3">ARSEF 2860</strain>
    </source>
</reference>
<keyword evidence="1" id="KW-0472">Membrane</keyword>
<sequence length="91" mass="10908">MSYFSSLYYSASLDLLVIYIVVEFLLIIPRFLRPKRAYRGVKIYLTNSSLSYKKEFFTTLIVTSRRINKYISFYKYKTISSIIILTYFIKL</sequence>
<evidence type="ECO:0000313" key="2">
    <source>
        <dbReference type="EMBL" id="EJP62342.1"/>
    </source>
</evidence>
<protein>
    <submittedName>
        <fullName evidence="2">Uncharacterized protein</fullName>
    </submittedName>
</protein>
<keyword evidence="3" id="KW-1185">Reference proteome</keyword>
<feature type="transmembrane region" description="Helical" evidence="1">
    <location>
        <begin position="73"/>
        <end position="89"/>
    </location>
</feature>
<keyword evidence="1" id="KW-0812">Transmembrane</keyword>
<dbReference type="RefSeq" id="XP_008601987.1">
    <property type="nucleotide sequence ID" value="XM_008603765.1"/>
</dbReference>
<dbReference type="AlphaFoldDB" id="J4UH17"/>
<evidence type="ECO:0000256" key="1">
    <source>
        <dbReference type="SAM" id="Phobius"/>
    </source>
</evidence>
<keyword evidence="1" id="KW-1133">Transmembrane helix</keyword>
<name>J4UH17_BEAB2</name>
<accession>J4UH17</accession>
<proteinExistence type="predicted"/>